<name>A0ABR0JUV8_9EURO</name>
<keyword evidence="2" id="KW-0479">Metal-binding</keyword>
<dbReference type="SUPFAM" id="SSF52768">
    <property type="entry name" value="Arginase/deacetylase"/>
    <property type="match status" value="1"/>
</dbReference>
<protein>
    <recommendedName>
        <fullName evidence="8">Agmatinase</fullName>
    </recommendedName>
</protein>
<proteinExistence type="inferred from homology"/>
<dbReference type="InterPro" id="IPR023696">
    <property type="entry name" value="Ureohydrolase_dom_sf"/>
</dbReference>
<accession>A0ABR0JUV8</accession>
<dbReference type="PANTHER" id="PTHR11358:SF26">
    <property type="entry name" value="GUANIDINO ACID HYDROLASE, MITOCHONDRIAL"/>
    <property type="match status" value="1"/>
</dbReference>
<evidence type="ECO:0000256" key="1">
    <source>
        <dbReference type="ARBA" id="ARBA00009227"/>
    </source>
</evidence>
<dbReference type="InterPro" id="IPR006035">
    <property type="entry name" value="Ureohydrolase"/>
</dbReference>
<comment type="caution">
    <text evidence="6">The sequence shown here is derived from an EMBL/GenBank/DDBJ whole genome shotgun (WGS) entry which is preliminary data.</text>
</comment>
<dbReference type="PRINTS" id="PR00116">
    <property type="entry name" value="ARGINASE"/>
</dbReference>
<dbReference type="EMBL" id="JAVRRG010000324">
    <property type="protein sequence ID" value="KAK5072347.1"/>
    <property type="molecule type" value="Genomic_DNA"/>
</dbReference>
<evidence type="ECO:0000256" key="4">
    <source>
        <dbReference type="RuleBase" id="RU003684"/>
    </source>
</evidence>
<evidence type="ECO:0000256" key="3">
    <source>
        <dbReference type="ARBA" id="ARBA00022801"/>
    </source>
</evidence>
<dbReference type="Gene3D" id="3.40.800.10">
    <property type="entry name" value="Ureohydrolase domain"/>
    <property type="match status" value="1"/>
</dbReference>
<feature type="chain" id="PRO_5047169349" description="Agmatinase" evidence="5">
    <location>
        <begin position="21"/>
        <end position="430"/>
    </location>
</feature>
<dbReference type="PANTHER" id="PTHR11358">
    <property type="entry name" value="ARGINASE/AGMATINASE"/>
    <property type="match status" value="1"/>
</dbReference>
<dbReference type="Pfam" id="PF00491">
    <property type="entry name" value="Arginase"/>
    <property type="match status" value="1"/>
</dbReference>
<sequence>MQLFITLVLFLLALVRLSRANFYDNPPLELPPEAGTPLAELERKWGTDFGFSGIMTYAHLPHIRCLTSPSELFDIAILGVPFDTSVSYRPGARFGPRAIRAASARQTSFRGFNARAGINPYTAWPKILDCGDVPVSPFDNALALRQMGEAYLELVNRRPLSFDESTSWKHPRIVALGGDHSIALPALRALGKVYNQPVAVLHFDAHLDTWHPAKYPSAWFESPGAQSDLNHGSMFWIASNEGLILNSSSVHAGLRTRLSGDDFGDYHDDDRQGFLRIETDDIDVLGVNGIVRMILDTIGPETPLYLSVDIDVLDPGIAPGTGTPEPGGWTTRELIQILRGIEGLNIVGADVVEVSPGYDDRGEGTALAGAQVAYEIITSVVKRGMKDRGLWVESEHEKPGRISNWRDKAKQVISDMGEGTQRLVGAKDEL</sequence>
<dbReference type="InterPro" id="IPR020855">
    <property type="entry name" value="Ureohydrolase_Mn_BS"/>
</dbReference>
<keyword evidence="5" id="KW-0732">Signal</keyword>
<keyword evidence="3 4" id="KW-0378">Hydrolase</keyword>
<dbReference type="CDD" id="cd11592">
    <property type="entry name" value="Agmatinase_PAH"/>
    <property type="match status" value="1"/>
</dbReference>
<dbReference type="PROSITE" id="PS01053">
    <property type="entry name" value="ARGINASE_1"/>
    <property type="match status" value="1"/>
</dbReference>
<evidence type="ECO:0008006" key="8">
    <source>
        <dbReference type="Google" id="ProtNLM"/>
    </source>
</evidence>
<evidence type="ECO:0000256" key="5">
    <source>
        <dbReference type="SAM" id="SignalP"/>
    </source>
</evidence>
<gene>
    <name evidence="6" type="ORF">LTR24_010415</name>
</gene>
<dbReference type="PROSITE" id="PS51409">
    <property type="entry name" value="ARGINASE_2"/>
    <property type="match status" value="1"/>
</dbReference>
<organism evidence="6 7">
    <name type="scientific">Lithohypha guttulata</name>
    <dbReference type="NCBI Taxonomy" id="1690604"/>
    <lineage>
        <taxon>Eukaryota</taxon>
        <taxon>Fungi</taxon>
        <taxon>Dikarya</taxon>
        <taxon>Ascomycota</taxon>
        <taxon>Pezizomycotina</taxon>
        <taxon>Eurotiomycetes</taxon>
        <taxon>Chaetothyriomycetidae</taxon>
        <taxon>Chaetothyriales</taxon>
        <taxon>Trichomeriaceae</taxon>
        <taxon>Lithohypha</taxon>
    </lineage>
</organism>
<reference evidence="6 7" key="1">
    <citation type="submission" date="2023-08" db="EMBL/GenBank/DDBJ databases">
        <title>Black Yeasts Isolated from many extreme environments.</title>
        <authorList>
            <person name="Coleine C."/>
            <person name="Stajich J.E."/>
            <person name="Selbmann L."/>
        </authorList>
    </citation>
    <scope>NUCLEOTIDE SEQUENCE [LARGE SCALE GENOMIC DNA]</scope>
    <source>
        <strain evidence="6 7">CCFEE 5885</strain>
    </source>
</reference>
<dbReference type="Proteomes" id="UP001345013">
    <property type="component" value="Unassembled WGS sequence"/>
</dbReference>
<keyword evidence="7" id="KW-1185">Reference proteome</keyword>
<evidence type="ECO:0000256" key="2">
    <source>
        <dbReference type="ARBA" id="ARBA00022723"/>
    </source>
</evidence>
<feature type="signal peptide" evidence="5">
    <location>
        <begin position="1"/>
        <end position="20"/>
    </location>
</feature>
<comment type="similarity">
    <text evidence="1">Belongs to the arginase family. Agmatinase subfamily.</text>
</comment>
<evidence type="ECO:0000313" key="6">
    <source>
        <dbReference type="EMBL" id="KAK5072347.1"/>
    </source>
</evidence>
<evidence type="ECO:0000313" key="7">
    <source>
        <dbReference type="Proteomes" id="UP001345013"/>
    </source>
</evidence>